<sequence length="101" mass="10577">MTRLYLSADATALEALRDGAAVSLVAYQAAGEDEQDEADALAAAAESGPVALAVEVDDVAEGDEQEVTLEQVDAIHLDVDGSGDLAWYATQELDEVLRILS</sequence>
<dbReference type="AlphaFoldDB" id="A0A5C8NMD6"/>
<proteinExistence type="predicted"/>
<organism evidence="1 2">
    <name type="scientific">Aeromicrobium terrae</name>
    <dbReference type="NCBI Taxonomy" id="2498846"/>
    <lineage>
        <taxon>Bacteria</taxon>
        <taxon>Bacillati</taxon>
        <taxon>Actinomycetota</taxon>
        <taxon>Actinomycetes</taxon>
        <taxon>Propionibacteriales</taxon>
        <taxon>Nocardioidaceae</taxon>
        <taxon>Aeromicrobium</taxon>
    </lineage>
</organism>
<keyword evidence="2" id="KW-1185">Reference proteome</keyword>
<protein>
    <submittedName>
        <fullName evidence="1">Uncharacterized protein</fullName>
    </submittedName>
</protein>
<dbReference type="Proteomes" id="UP000321571">
    <property type="component" value="Unassembled WGS sequence"/>
</dbReference>
<dbReference type="OrthoDB" id="3748594at2"/>
<reference evidence="1 2" key="1">
    <citation type="submission" date="2019-06" db="EMBL/GenBank/DDBJ databases">
        <title>Aeromicrobium sp. nov., isolated from a maize field.</title>
        <authorList>
            <person name="Lin S.-Y."/>
            <person name="Tsai C.-F."/>
            <person name="Young C.-C."/>
        </authorList>
    </citation>
    <scope>NUCLEOTIDE SEQUENCE [LARGE SCALE GENOMIC DNA]</scope>
    <source>
        <strain evidence="1 2">CC-CFT486</strain>
    </source>
</reference>
<evidence type="ECO:0000313" key="1">
    <source>
        <dbReference type="EMBL" id="TXL62085.1"/>
    </source>
</evidence>
<comment type="caution">
    <text evidence="1">The sequence shown here is derived from an EMBL/GenBank/DDBJ whole genome shotgun (WGS) entry which is preliminary data.</text>
</comment>
<evidence type="ECO:0000313" key="2">
    <source>
        <dbReference type="Proteomes" id="UP000321571"/>
    </source>
</evidence>
<dbReference type="RefSeq" id="WP_147684423.1">
    <property type="nucleotide sequence ID" value="NZ_VDUX01000002.1"/>
</dbReference>
<name>A0A5C8NMD6_9ACTN</name>
<dbReference type="EMBL" id="VDUX01000002">
    <property type="protein sequence ID" value="TXL62085.1"/>
    <property type="molecule type" value="Genomic_DNA"/>
</dbReference>
<accession>A0A5C8NMD6</accession>
<gene>
    <name evidence="1" type="ORF">FHP06_05075</name>
</gene>